<dbReference type="Proteomes" id="UP000652219">
    <property type="component" value="Unassembled WGS sequence"/>
</dbReference>
<comment type="caution">
    <text evidence="1">The sequence shown here is derived from an EMBL/GenBank/DDBJ whole genome shotgun (WGS) entry which is preliminary data.</text>
</comment>
<dbReference type="EMBL" id="WIGN01000037">
    <property type="protein sequence ID" value="KAF6815169.1"/>
    <property type="molecule type" value="Genomic_DNA"/>
</dbReference>
<evidence type="ECO:0000313" key="2">
    <source>
        <dbReference type="Proteomes" id="UP000652219"/>
    </source>
</evidence>
<organism evidence="1 2">
    <name type="scientific">Colletotrichum sojae</name>
    <dbReference type="NCBI Taxonomy" id="2175907"/>
    <lineage>
        <taxon>Eukaryota</taxon>
        <taxon>Fungi</taxon>
        <taxon>Dikarya</taxon>
        <taxon>Ascomycota</taxon>
        <taxon>Pezizomycotina</taxon>
        <taxon>Sordariomycetes</taxon>
        <taxon>Hypocreomycetidae</taxon>
        <taxon>Glomerellales</taxon>
        <taxon>Glomerellaceae</taxon>
        <taxon>Colletotrichum</taxon>
        <taxon>Colletotrichum orchidearum species complex</taxon>
    </lineage>
</organism>
<dbReference type="AlphaFoldDB" id="A0A8H6JKZ3"/>
<proteinExistence type="predicted"/>
<accession>A0A8H6JKZ3</accession>
<name>A0A8H6JKZ3_9PEZI</name>
<sequence length="140" mass="15841">MLRDPAHVARRQRESRLMSYPYGAWDSDRGRFRKRTELRRHYDYGLLLSAQLSAALNDAQFPALLPALRGDKNSAPGRADRLTVLAPRAFVMEEQPEAAAARRRRDQPWVLVLPKPPEVGTIEGEERLVVVAVVRMAPVS</sequence>
<keyword evidence="2" id="KW-1185">Reference proteome</keyword>
<protein>
    <submittedName>
        <fullName evidence="1">Uncharacterized protein</fullName>
    </submittedName>
</protein>
<gene>
    <name evidence="1" type="ORF">CSOJ01_03621</name>
</gene>
<evidence type="ECO:0000313" key="1">
    <source>
        <dbReference type="EMBL" id="KAF6815169.1"/>
    </source>
</evidence>
<reference evidence="1 2" key="1">
    <citation type="journal article" date="2020" name="Phytopathology">
        <title>Genome Sequence Resources of Colletotrichum truncatum, C. plurivorum, C. musicola, and C. sojae: Four Species Pathogenic to Soybean (Glycine max).</title>
        <authorList>
            <person name="Rogerio F."/>
            <person name="Boufleur T.R."/>
            <person name="Ciampi-Guillardi M."/>
            <person name="Sukno S.A."/>
            <person name="Thon M.R."/>
            <person name="Massola Junior N.S."/>
            <person name="Baroncelli R."/>
        </authorList>
    </citation>
    <scope>NUCLEOTIDE SEQUENCE [LARGE SCALE GENOMIC DNA]</scope>
    <source>
        <strain evidence="1 2">LFN0009</strain>
    </source>
</reference>